<protein>
    <submittedName>
        <fullName evidence="4">Nitroreductase family deazaflavin-dependent oxidoreductase</fullName>
    </submittedName>
</protein>
<evidence type="ECO:0000313" key="4">
    <source>
        <dbReference type="EMBL" id="AZP18740.1"/>
    </source>
</evidence>
<feature type="domain" description="Hemerythrin-like" evidence="3">
    <location>
        <begin position="152"/>
        <end position="278"/>
    </location>
</feature>
<evidence type="ECO:0000259" key="3">
    <source>
        <dbReference type="Pfam" id="PF01814"/>
    </source>
</evidence>
<gene>
    <name evidence="4" type="ORF">EJC51_23265</name>
</gene>
<dbReference type="InterPro" id="IPR012349">
    <property type="entry name" value="Split_barrel_FMN-bd"/>
</dbReference>
<accession>A0A3Q9BX60</accession>
<keyword evidence="5" id="KW-1185">Reference proteome</keyword>
<dbReference type="AlphaFoldDB" id="A0A3Q9BX60"/>
<sequence>MPNDFNQQVIDEFRANNGRVGGWFEGGRLLLLTTTGARTGTRHTTPLGYLPDGGDRVLVIASAGGSPRHPDWYRNVLAHPQVTVEAGAFTYEAQAVVLEGEERDRSFARAVEADHGWAEYQEKAGDRLLPVVALYEVAAPGPPNIRADSMGEAIKLVHDNFRHELARIRDEMRKSDDGAPLGAQLRVNCLTFCQGLHNHHTGEDTALFPFLADRHPAAAPALARLREEHERIAELVLEMRQVVWTAGEPGTALAEFERLATELEAHLTYEEEQLIPLLGG</sequence>
<organism evidence="4 5">
    <name type="scientific">Streptomyces aquilus</name>
    <dbReference type="NCBI Taxonomy" id="2548456"/>
    <lineage>
        <taxon>Bacteria</taxon>
        <taxon>Bacillati</taxon>
        <taxon>Actinomycetota</taxon>
        <taxon>Actinomycetes</taxon>
        <taxon>Kitasatosporales</taxon>
        <taxon>Streptomycetaceae</taxon>
        <taxon>Streptomyces</taxon>
    </lineage>
</organism>
<dbReference type="Pfam" id="PF01814">
    <property type="entry name" value="Hemerythrin"/>
    <property type="match status" value="1"/>
</dbReference>
<dbReference type="InterPro" id="IPR004378">
    <property type="entry name" value="F420H2_quin_Rdtase"/>
</dbReference>
<dbReference type="GO" id="GO:0070967">
    <property type="term" value="F:coenzyme F420 binding"/>
    <property type="evidence" value="ECO:0007669"/>
    <property type="project" value="TreeGrafter"/>
</dbReference>
<dbReference type="NCBIfam" id="TIGR00026">
    <property type="entry name" value="hi_GC_TIGR00026"/>
    <property type="match status" value="1"/>
</dbReference>
<dbReference type="CDD" id="cd12108">
    <property type="entry name" value="Hr-like"/>
    <property type="match status" value="1"/>
</dbReference>
<reference evidence="4 5" key="1">
    <citation type="submission" date="2018-12" db="EMBL/GenBank/DDBJ databases">
        <authorList>
            <person name="Li K."/>
        </authorList>
    </citation>
    <scope>NUCLEOTIDE SEQUENCE [LARGE SCALE GENOMIC DNA]</scope>
    <source>
        <strain evidence="5">CR22</strain>
    </source>
</reference>
<name>A0A3Q9BX60_9ACTN</name>
<proteinExistence type="inferred from homology"/>
<comment type="similarity">
    <text evidence="1">Belongs to the F420H(2)-dependent quinone reductase family.</text>
</comment>
<dbReference type="Proteomes" id="UP000280197">
    <property type="component" value="Chromosome"/>
</dbReference>
<dbReference type="PANTHER" id="PTHR39428:SF1">
    <property type="entry name" value="F420H(2)-DEPENDENT QUINONE REDUCTASE RV1261C"/>
    <property type="match status" value="1"/>
</dbReference>
<dbReference type="GO" id="GO:0016491">
    <property type="term" value="F:oxidoreductase activity"/>
    <property type="evidence" value="ECO:0007669"/>
    <property type="project" value="InterPro"/>
</dbReference>
<evidence type="ECO:0000256" key="1">
    <source>
        <dbReference type="ARBA" id="ARBA00008710"/>
    </source>
</evidence>
<dbReference type="RefSeq" id="WP_126272864.1">
    <property type="nucleotide sequence ID" value="NZ_CP034463.1"/>
</dbReference>
<evidence type="ECO:0000313" key="5">
    <source>
        <dbReference type="Proteomes" id="UP000280197"/>
    </source>
</evidence>
<dbReference type="GO" id="GO:0005886">
    <property type="term" value="C:plasma membrane"/>
    <property type="evidence" value="ECO:0007669"/>
    <property type="project" value="TreeGrafter"/>
</dbReference>
<dbReference type="Gene3D" id="1.20.120.520">
    <property type="entry name" value="nmb1532 protein domain like"/>
    <property type="match status" value="1"/>
</dbReference>
<dbReference type="PANTHER" id="PTHR39428">
    <property type="entry name" value="F420H(2)-DEPENDENT QUINONE REDUCTASE RV1261C"/>
    <property type="match status" value="1"/>
</dbReference>
<dbReference type="SUPFAM" id="SSF50475">
    <property type="entry name" value="FMN-binding split barrel"/>
    <property type="match status" value="1"/>
</dbReference>
<evidence type="ECO:0000256" key="2">
    <source>
        <dbReference type="ARBA" id="ARBA00049106"/>
    </source>
</evidence>
<dbReference type="EMBL" id="CP034463">
    <property type="protein sequence ID" value="AZP18740.1"/>
    <property type="molecule type" value="Genomic_DNA"/>
</dbReference>
<dbReference type="Gene3D" id="2.30.110.10">
    <property type="entry name" value="Electron Transport, Fmn-binding Protein, Chain A"/>
    <property type="match status" value="1"/>
</dbReference>
<dbReference type="Pfam" id="PF04075">
    <property type="entry name" value="F420H2_quin_red"/>
    <property type="match status" value="1"/>
</dbReference>
<dbReference type="InterPro" id="IPR012312">
    <property type="entry name" value="Hemerythrin-like"/>
</dbReference>
<dbReference type="KEGG" id="saqu:EJC51_23265"/>
<comment type="catalytic activity">
    <reaction evidence="2">
        <text>oxidized coenzyme F420-(gamma-L-Glu)(n) + a quinol + H(+) = reduced coenzyme F420-(gamma-L-Glu)(n) + a quinone</text>
        <dbReference type="Rhea" id="RHEA:39663"/>
        <dbReference type="Rhea" id="RHEA-COMP:12939"/>
        <dbReference type="Rhea" id="RHEA-COMP:14378"/>
        <dbReference type="ChEBI" id="CHEBI:15378"/>
        <dbReference type="ChEBI" id="CHEBI:24646"/>
        <dbReference type="ChEBI" id="CHEBI:132124"/>
        <dbReference type="ChEBI" id="CHEBI:133980"/>
        <dbReference type="ChEBI" id="CHEBI:139511"/>
    </reaction>
</comment>